<reference evidence="3" key="1">
    <citation type="submission" date="2015-07" db="EMBL/GenBank/DDBJ databases">
        <title>Fjat-10053 dsm26.</title>
        <authorList>
            <person name="Liu B."/>
            <person name="Wang J."/>
            <person name="Zhu Y."/>
            <person name="Liu G."/>
            <person name="Chen Q."/>
            <person name="Chen Z."/>
            <person name="Lan J."/>
            <person name="Che J."/>
            <person name="Ge C."/>
            <person name="Shi H."/>
            <person name="Pan Z."/>
            <person name="Liu X."/>
        </authorList>
    </citation>
    <scope>NUCLEOTIDE SEQUENCE [LARGE SCALE GENOMIC DNA]</scope>
    <source>
        <strain evidence="3">DSM 26</strain>
    </source>
</reference>
<accession>A0A0L0QSU5</accession>
<dbReference type="OrthoDB" id="9793746at2"/>
<dbReference type="PATRIC" id="fig|1473.5.peg.4758"/>
<feature type="transmembrane region" description="Helical" evidence="1">
    <location>
        <begin position="169"/>
        <end position="185"/>
    </location>
</feature>
<dbReference type="GeneID" id="66872553"/>
<feature type="transmembrane region" description="Helical" evidence="1">
    <location>
        <begin position="191"/>
        <end position="214"/>
    </location>
</feature>
<evidence type="ECO:0000256" key="1">
    <source>
        <dbReference type="SAM" id="Phobius"/>
    </source>
</evidence>
<dbReference type="PANTHER" id="PTHR37308">
    <property type="entry name" value="INTEGRAL MEMBRANE PROTEIN"/>
    <property type="match status" value="1"/>
</dbReference>
<gene>
    <name evidence="2" type="ORF">AFK71_08480</name>
</gene>
<dbReference type="AlphaFoldDB" id="A0A0L0QSU5"/>
<sequence length="270" mass="28988">MEWKNIYRGMLMGASDVIPGVSGGTIAVLLGIYDRLIAAINGFLSKDWKKQLGFLVPLGIGVVIAILLLSHAIEWLFAHYPGPTQFFFLGLIIGILPYLFYKANARKTFKANHILLLVIGMVLVGSMLFLNEGEPKVITEMDMSTYLLLFGSGVIASAAMILPGISGSFLLLIIGVYPTVISAVSNFRLDVIAVTGVGIVIGLVFMSKVVNFFLTRYTTATLAIIIGMVIGSIFVVFPGWPASFNLGLLSIAAFAAGLAAAYILGRVEYV</sequence>
<feature type="transmembrane region" description="Helical" evidence="1">
    <location>
        <begin position="143"/>
        <end position="162"/>
    </location>
</feature>
<comment type="caution">
    <text evidence="2">The sequence shown here is derived from an EMBL/GenBank/DDBJ whole genome shotgun (WGS) entry which is preliminary data.</text>
</comment>
<feature type="transmembrane region" description="Helical" evidence="1">
    <location>
        <begin position="113"/>
        <end position="131"/>
    </location>
</feature>
<dbReference type="Proteomes" id="UP000036780">
    <property type="component" value="Unassembled WGS sequence"/>
</dbReference>
<dbReference type="InterPro" id="IPR007163">
    <property type="entry name" value="VCA0040-like"/>
</dbReference>
<dbReference type="Pfam" id="PF04018">
    <property type="entry name" value="VCA0040-like"/>
    <property type="match status" value="1"/>
</dbReference>
<feature type="transmembrane region" description="Helical" evidence="1">
    <location>
        <begin position="52"/>
        <end position="73"/>
    </location>
</feature>
<proteinExistence type="predicted"/>
<feature type="transmembrane region" description="Helical" evidence="1">
    <location>
        <begin position="20"/>
        <end position="40"/>
    </location>
</feature>
<organism evidence="2 3">
    <name type="scientific">Virgibacillus pantothenticus</name>
    <dbReference type="NCBI Taxonomy" id="1473"/>
    <lineage>
        <taxon>Bacteria</taxon>
        <taxon>Bacillati</taxon>
        <taxon>Bacillota</taxon>
        <taxon>Bacilli</taxon>
        <taxon>Bacillales</taxon>
        <taxon>Bacillaceae</taxon>
        <taxon>Virgibacillus</taxon>
    </lineage>
</organism>
<dbReference type="PANTHER" id="PTHR37308:SF1">
    <property type="entry name" value="POLYPRENYL-PHOSPHATE TRANSPORTER"/>
    <property type="match status" value="1"/>
</dbReference>
<keyword evidence="1" id="KW-1133">Transmembrane helix</keyword>
<evidence type="ECO:0000313" key="3">
    <source>
        <dbReference type="Proteomes" id="UP000036780"/>
    </source>
</evidence>
<name>A0A0L0QSU5_VIRPA</name>
<keyword evidence="3" id="KW-1185">Reference proteome</keyword>
<feature type="transmembrane region" description="Helical" evidence="1">
    <location>
        <begin position="85"/>
        <end position="101"/>
    </location>
</feature>
<keyword evidence="1" id="KW-0812">Transmembrane</keyword>
<dbReference type="RefSeq" id="WP_050351103.1">
    <property type="nucleotide sequence ID" value="NZ_BOSN01000010.1"/>
</dbReference>
<feature type="transmembrane region" description="Helical" evidence="1">
    <location>
        <begin position="221"/>
        <end position="240"/>
    </location>
</feature>
<keyword evidence="1" id="KW-0472">Membrane</keyword>
<protein>
    <submittedName>
        <fullName evidence="2">Membrane protein</fullName>
    </submittedName>
</protein>
<dbReference type="EMBL" id="LGTO01000005">
    <property type="protein sequence ID" value="KNE21661.1"/>
    <property type="molecule type" value="Genomic_DNA"/>
</dbReference>
<evidence type="ECO:0000313" key="2">
    <source>
        <dbReference type="EMBL" id="KNE21661.1"/>
    </source>
</evidence>
<feature type="transmembrane region" description="Helical" evidence="1">
    <location>
        <begin position="246"/>
        <end position="265"/>
    </location>
</feature>